<keyword evidence="6 14" id="KW-0349">Heme</keyword>
<keyword evidence="11 14" id="KW-0408">Iron</keyword>
<keyword evidence="7 14" id="KW-0812">Transmembrane</keyword>
<evidence type="ECO:0000256" key="9">
    <source>
        <dbReference type="ARBA" id="ARBA00022989"/>
    </source>
</evidence>
<feature type="binding site" description="axial binding residue" evidence="14">
    <location>
        <position position="88"/>
    </location>
    <ligand>
        <name>heme</name>
        <dbReference type="ChEBI" id="CHEBI:30413"/>
    </ligand>
    <ligandPart>
        <name>Fe</name>
        <dbReference type="ChEBI" id="CHEBI:18248"/>
    </ligandPart>
</feature>
<dbReference type="HAMAP" id="MF_02239">
    <property type="entry name" value="HemJ"/>
    <property type="match status" value="1"/>
</dbReference>
<dbReference type="GO" id="GO:0006782">
    <property type="term" value="P:protoporphyrinogen IX biosynthetic process"/>
    <property type="evidence" value="ECO:0007669"/>
    <property type="project" value="UniProtKB-UniRule"/>
</dbReference>
<dbReference type="GO" id="GO:0046872">
    <property type="term" value="F:metal ion binding"/>
    <property type="evidence" value="ECO:0007669"/>
    <property type="project" value="UniProtKB-UniRule"/>
</dbReference>
<comment type="caution">
    <text evidence="16">The sequence shown here is derived from an EMBL/GenBank/DDBJ whole genome shotgun (WGS) entry which is preliminary data.</text>
</comment>
<comment type="cofactor">
    <cofactor evidence="14 15">
        <name>heme b</name>
        <dbReference type="ChEBI" id="CHEBI:60344"/>
    </cofactor>
    <text evidence="14 15">Binds 1 heme b (iron(II)-protoporphyrin IX) group per subunit.</text>
</comment>
<protein>
    <recommendedName>
        <fullName evidence="4 14">Protoporphyrinogen IX oxidase</fullName>
        <shortName evidence="14">PPO</shortName>
        <ecNumber evidence="14 15">1.3.99.-</ecNumber>
    </recommendedName>
</protein>
<dbReference type="AlphaFoldDB" id="A0A840I110"/>
<evidence type="ECO:0000256" key="8">
    <source>
        <dbReference type="ARBA" id="ARBA00022723"/>
    </source>
</evidence>
<comment type="subcellular location">
    <subcellularLocation>
        <location evidence="1 14">Cell membrane</location>
        <topology evidence="1 14">Multi-pass membrane protein</topology>
    </subcellularLocation>
</comment>
<evidence type="ECO:0000256" key="7">
    <source>
        <dbReference type="ARBA" id="ARBA00022692"/>
    </source>
</evidence>
<evidence type="ECO:0000313" key="16">
    <source>
        <dbReference type="EMBL" id="MBB4658035.1"/>
    </source>
</evidence>
<organism evidence="16 17">
    <name type="scientific">Parvularcula dongshanensis</name>
    <dbReference type="NCBI Taxonomy" id="1173995"/>
    <lineage>
        <taxon>Bacteria</taxon>
        <taxon>Pseudomonadati</taxon>
        <taxon>Pseudomonadota</taxon>
        <taxon>Alphaproteobacteria</taxon>
        <taxon>Parvularculales</taxon>
        <taxon>Parvularculaceae</taxon>
        <taxon>Parvularcula</taxon>
    </lineage>
</organism>
<accession>A0A840I110</accession>
<feature type="transmembrane region" description="Helical" evidence="14">
    <location>
        <begin position="55"/>
        <end position="73"/>
    </location>
</feature>
<comment type="subunit">
    <text evidence="14">Homodimer.</text>
</comment>
<comment type="similarity">
    <text evidence="3 14 15">Belongs to the HemJ family.</text>
</comment>
<dbReference type="NCBIfam" id="TIGR00701">
    <property type="entry name" value="protoporphyrinogen oxidase HemJ"/>
    <property type="match status" value="1"/>
</dbReference>
<dbReference type="GO" id="GO:0070818">
    <property type="term" value="F:protoporphyrinogen oxidase activity"/>
    <property type="evidence" value="ECO:0007669"/>
    <property type="project" value="UniProtKB-UniRule"/>
</dbReference>
<evidence type="ECO:0000256" key="2">
    <source>
        <dbReference type="ARBA" id="ARBA00005073"/>
    </source>
</evidence>
<keyword evidence="17" id="KW-1185">Reference proteome</keyword>
<evidence type="ECO:0000256" key="13">
    <source>
        <dbReference type="ARBA" id="ARBA00048390"/>
    </source>
</evidence>
<evidence type="ECO:0000256" key="6">
    <source>
        <dbReference type="ARBA" id="ARBA00022617"/>
    </source>
</evidence>
<feature type="transmembrane region" description="Helical" evidence="14">
    <location>
        <begin position="6"/>
        <end position="24"/>
    </location>
</feature>
<reference evidence="16 17" key="1">
    <citation type="submission" date="2020-08" db="EMBL/GenBank/DDBJ databases">
        <title>Genomic Encyclopedia of Type Strains, Phase IV (KMG-IV): sequencing the most valuable type-strain genomes for metagenomic binning, comparative biology and taxonomic classification.</title>
        <authorList>
            <person name="Goeker M."/>
        </authorList>
    </citation>
    <scope>NUCLEOTIDE SEQUENCE [LARGE SCALE GENOMIC DNA]</scope>
    <source>
        <strain evidence="16 17">DSM 102850</strain>
    </source>
</reference>
<dbReference type="PIRSF" id="PIRSF004638">
    <property type="entry name" value="UCP004638"/>
    <property type="match status" value="1"/>
</dbReference>
<dbReference type="EMBL" id="JACHOB010000001">
    <property type="protein sequence ID" value="MBB4658035.1"/>
    <property type="molecule type" value="Genomic_DNA"/>
</dbReference>
<keyword evidence="8 14" id="KW-0479">Metal-binding</keyword>
<feature type="binding site" description="axial binding residue" evidence="14">
    <location>
        <position position="10"/>
    </location>
    <ligand>
        <name>heme</name>
        <dbReference type="ChEBI" id="CHEBI:30413"/>
    </ligand>
    <ligandPart>
        <name>Fe</name>
        <dbReference type="ChEBI" id="CHEBI:18248"/>
    </ligandPart>
</feature>
<evidence type="ECO:0000256" key="5">
    <source>
        <dbReference type="ARBA" id="ARBA00022475"/>
    </source>
</evidence>
<comment type="catalytic activity">
    <reaction evidence="13 14 15">
        <text>protoporphyrinogen IX + 3 A = protoporphyrin IX + 3 AH2</text>
        <dbReference type="Rhea" id="RHEA:62000"/>
        <dbReference type="ChEBI" id="CHEBI:13193"/>
        <dbReference type="ChEBI" id="CHEBI:17499"/>
        <dbReference type="ChEBI" id="CHEBI:57306"/>
        <dbReference type="ChEBI" id="CHEBI:57307"/>
    </reaction>
</comment>
<feature type="transmembrane region" description="Helical" evidence="14">
    <location>
        <begin position="123"/>
        <end position="141"/>
    </location>
</feature>
<comment type="function">
    <text evidence="14 15">Catalyzes the oxidation of protoporphyrinogen IX to protoporphyrin IX.</text>
</comment>
<evidence type="ECO:0000256" key="11">
    <source>
        <dbReference type="ARBA" id="ARBA00023004"/>
    </source>
</evidence>
<keyword evidence="9 14" id="KW-1133">Transmembrane helix</keyword>
<dbReference type="UniPathway" id="UPA00251">
    <property type="reaction ID" value="UER00324"/>
</dbReference>
<keyword evidence="12 14" id="KW-0472">Membrane</keyword>
<evidence type="ECO:0000256" key="14">
    <source>
        <dbReference type="HAMAP-Rule" id="MF_02239"/>
    </source>
</evidence>
<name>A0A840I110_9PROT</name>
<evidence type="ECO:0000256" key="12">
    <source>
        <dbReference type="ARBA" id="ARBA00023136"/>
    </source>
</evidence>
<dbReference type="Pfam" id="PF03653">
    <property type="entry name" value="UPF0093"/>
    <property type="match status" value="1"/>
</dbReference>
<proteinExistence type="inferred from homology"/>
<keyword evidence="5 14" id="KW-1003">Cell membrane</keyword>
<dbReference type="PANTHER" id="PTHR40255:SF1">
    <property type="entry name" value="PROTOPORPHYRINOGEN IX OXIDASE"/>
    <property type="match status" value="1"/>
</dbReference>
<feature type="transmembrane region" description="Helical" evidence="14">
    <location>
        <begin position="85"/>
        <end position="102"/>
    </location>
</feature>
<dbReference type="Proteomes" id="UP000563524">
    <property type="component" value="Unassembled WGS sequence"/>
</dbReference>
<sequence length="146" mass="16708">MLYLTVKALHVLSLIAWMAAMLYLPRLFIYHMQAAPGGEAEGTFAVMERRLLKGIMTPAMIATWVFALVLLALPEGRGWLNDGWLHAKILLVILMSGLHGFYAASRKKFERGERPRTERFWRLINEAPFVLLIGIVFLVILKPWMN</sequence>
<evidence type="ECO:0000256" key="15">
    <source>
        <dbReference type="PIRNR" id="PIRNR004638"/>
    </source>
</evidence>
<dbReference type="PANTHER" id="PTHR40255">
    <property type="entry name" value="UPF0093 MEMBRANE PROTEIN SLR1790"/>
    <property type="match status" value="1"/>
</dbReference>
<evidence type="ECO:0000256" key="3">
    <source>
        <dbReference type="ARBA" id="ARBA00006501"/>
    </source>
</evidence>
<dbReference type="InterPro" id="IPR005265">
    <property type="entry name" value="HemJ-like"/>
</dbReference>
<evidence type="ECO:0000256" key="4">
    <source>
        <dbReference type="ARBA" id="ARBA00017504"/>
    </source>
</evidence>
<dbReference type="RefSeq" id="WP_183815571.1">
    <property type="nucleotide sequence ID" value="NZ_JACHOB010000001.1"/>
</dbReference>
<gene>
    <name evidence="16" type="ORF">GGQ59_000535</name>
</gene>
<keyword evidence="10 14" id="KW-0560">Oxidoreductase</keyword>
<evidence type="ECO:0000256" key="1">
    <source>
        <dbReference type="ARBA" id="ARBA00004651"/>
    </source>
</evidence>
<comment type="pathway">
    <text evidence="2 14 15">Porphyrin-containing compound metabolism; protoporphyrin-IX biosynthesis; protoporphyrin-IX from protoporphyrinogen-IX: step 1/1.</text>
</comment>
<dbReference type="GO" id="GO:0005886">
    <property type="term" value="C:plasma membrane"/>
    <property type="evidence" value="ECO:0007669"/>
    <property type="project" value="UniProtKB-SubCell"/>
</dbReference>
<dbReference type="EC" id="1.3.99.-" evidence="14 15"/>
<evidence type="ECO:0000313" key="17">
    <source>
        <dbReference type="Proteomes" id="UP000563524"/>
    </source>
</evidence>
<evidence type="ECO:0000256" key="10">
    <source>
        <dbReference type="ARBA" id="ARBA00023002"/>
    </source>
</evidence>